<feature type="coiled-coil region" evidence="1">
    <location>
        <begin position="1120"/>
        <end position="1187"/>
    </location>
</feature>
<sequence>MSLRVNHEDEVENITRWRDERCRRASRAASLARAAVLKRVQRSAVTGDADGGRPPIVDKRAHTATGSVASDTVSELCDRLQSYQEIICRQRRVIERCEEECSVWRTRHYDLQHAYDRLLATHRPRTETLPRCSSPSPRFNAVAASFSSLHDVLNEYRAQSSDARACSNDCESDLKLLLTDISRLQDVVVTLGMWRKSVVPIVGNLVMALISAWTLLAAERRTVSELVDLSKEQARTIASLEREVTAARVSLCVCAMLSIIANEVRDASSIVISVQSCTLSRQTTCIKTLEDALHQKAQDIESLQDEFCKARHILSSSCSHLERRCDVITWHNRVLLETSKRSFVEQALTRSWISRFASNLHSLNDHHRTQLQPGSPIYGKPVKLSMDVVDHHDHVCSHDPPARRLIDAISEIGEMRFTISKQHEAIGMLEAEVQRWQRLALCKHCTCGSSTRCVDVFHTEVVRQAMKLASDAQQVASRSRMEFQALCKRQLETDAKVAELRQLVAASRIRQWDLSMCLADLTSNLHYGTLSRALSESIYRERAAQRKFVDHVQCCAKTFGDNERIIEALNQYVARSLLLAARFSASAAYFRAELASTCRTLSVQSLQLQNLETELRFRAVSRRFDEPDVCVLSRHAGHLVRIVSRMTFSYESTGEVMRSRLGQALLLAAEVGSLAAGERLQRSEVLTRAAELVRCCHALESEVAVWQSKTRCPEHEDLPSNLLSSNFLGLIGSVDVPPTNDDALTPLANLQFQLVSSLESEVHSWRRRYWDVVSCHADNTDDRAPASAVLGPWNDLRRAELRLCPVPLQVAETDSGDQLSNLHASLEGSKGTAAYLVNDLRFALGHLDSVSRRLHTVRKSNSQGIGNLGRAIKAIVHLLGRSAEWESTWGAFLAQLGVRLATLEGSIKQLHVHLYGLTNSHSRMSVRLHRATNEVVFLRARLSALSDKHDQDARQASSQYEEELAGVHDKYHNQVQETEEALRQLSHLKSRCEKLRHENGSLRLERQALLCDNHDITESLETAKARILELDSTIAAYTLKETTDMQENLHVIQALKYEKRQVQTSLELCREEVEEKRAESSALLQTIQALQVECTRHRAQVQLNEQAPRAEKLLSMASGLKHVLNLCKELREQIAEIRDETNSLANMRCQEFKRVEREIALRIDTYRSQAEIKLDSKDDELATERRRFNALLAMRRFSTGTQK</sequence>
<feature type="coiled-coil region" evidence="1">
    <location>
        <begin position="928"/>
        <end position="1005"/>
    </location>
</feature>
<keyword evidence="4" id="KW-1185">Reference proteome</keyword>
<feature type="coiled-coil region" evidence="1">
    <location>
        <begin position="1059"/>
        <end position="1093"/>
    </location>
</feature>
<dbReference type="AlphaFoldDB" id="A0A0G4ISK4"/>
<proteinExistence type="predicted"/>
<reference evidence="3 4" key="1">
    <citation type="submission" date="2015-02" db="EMBL/GenBank/DDBJ databases">
        <authorList>
            <person name="Chooi Y.-H."/>
        </authorList>
    </citation>
    <scope>NUCLEOTIDE SEQUENCE [LARGE SCALE GENOMIC DNA]</scope>
    <source>
        <strain evidence="3">E3</strain>
    </source>
</reference>
<gene>
    <name evidence="3" type="ORF">PBRA_006223</name>
</gene>
<evidence type="ECO:0000313" key="3">
    <source>
        <dbReference type="EMBL" id="CEO98109.1"/>
    </source>
</evidence>
<keyword evidence="1" id="KW-0175">Coiled coil</keyword>
<name>A0A0G4ISK4_PLABS</name>
<dbReference type="PANTHER" id="PTHR23159">
    <property type="entry name" value="CENTROSOMAL PROTEIN 2"/>
    <property type="match status" value="1"/>
</dbReference>
<organism evidence="3 4">
    <name type="scientific">Plasmodiophora brassicae</name>
    <name type="common">Clubroot disease agent</name>
    <dbReference type="NCBI Taxonomy" id="37360"/>
    <lineage>
        <taxon>Eukaryota</taxon>
        <taxon>Sar</taxon>
        <taxon>Rhizaria</taxon>
        <taxon>Endomyxa</taxon>
        <taxon>Phytomyxea</taxon>
        <taxon>Plasmodiophorida</taxon>
        <taxon>Plasmodiophoridae</taxon>
        <taxon>Plasmodiophora</taxon>
    </lineage>
</organism>
<dbReference type="Proteomes" id="UP000039324">
    <property type="component" value="Unassembled WGS sequence"/>
</dbReference>
<feature type="region of interest" description="Disordered" evidence="2">
    <location>
        <begin position="45"/>
        <end position="65"/>
    </location>
</feature>
<evidence type="ECO:0000256" key="1">
    <source>
        <dbReference type="SAM" id="Coils"/>
    </source>
</evidence>
<dbReference type="EMBL" id="CDSF01000082">
    <property type="protein sequence ID" value="CEO98109.1"/>
    <property type="molecule type" value="Genomic_DNA"/>
</dbReference>
<protein>
    <submittedName>
        <fullName evidence="3">Uncharacterized protein</fullName>
    </submittedName>
</protein>
<evidence type="ECO:0000256" key="2">
    <source>
        <dbReference type="SAM" id="MobiDB-lite"/>
    </source>
</evidence>
<accession>A0A0G4ISK4</accession>
<dbReference type="PANTHER" id="PTHR23159:SF31">
    <property type="entry name" value="CENTROSOME-ASSOCIATED PROTEIN CEP250 ISOFORM X1"/>
    <property type="match status" value="1"/>
</dbReference>
<evidence type="ECO:0000313" key="4">
    <source>
        <dbReference type="Proteomes" id="UP000039324"/>
    </source>
</evidence>